<sequence>MDTRQASLPSMPRSSMAGALGAVRQLQDDYGSLDVMLPPPTSSSSPTAARKATKSKAAPTKLPPAGTSPPRTKSIVRGRKNSSGSLAPLVPDALVVSDTTGTFSRVDDATTVTIAGSFLDDNLATPVAIEFQLAGDLVAHDNAQPFLLPLDEMMEAQAAAVGALPPHPEVDITTSVVRSQGSLPLFNVVVKGKVKESVGAANKLAWETAREAKKAFLDARFYMERKKDSLAPDYDRLYKHYAPLVASVVAALRQSLPPNPSPRVFAGRALAFTQSLPYEKAEGGFRRPLSVLTELRGNCGSKTTLFLALMHHAFPTLEKCVCCVPHHVFGGIKIDKVEGDTMVGDDNQFVAVEPVGPGRLKVGQTRAAALSARHAKKAEPVMMPAAAGRTQSSRMDYGTKR</sequence>
<keyword evidence="4" id="KW-1185">Reference proteome</keyword>
<dbReference type="EMBL" id="VJMH01005227">
    <property type="protein sequence ID" value="KAF0698654.1"/>
    <property type="molecule type" value="Genomic_DNA"/>
</dbReference>
<proteinExistence type="predicted"/>
<dbReference type="AlphaFoldDB" id="A0A485KRM0"/>
<evidence type="ECO:0000313" key="4">
    <source>
        <dbReference type="Proteomes" id="UP000332933"/>
    </source>
</evidence>
<dbReference type="Proteomes" id="UP000332933">
    <property type="component" value="Unassembled WGS sequence"/>
</dbReference>
<name>A0A485KRM0_9STRA</name>
<organism evidence="3 4">
    <name type="scientific">Aphanomyces stellatus</name>
    <dbReference type="NCBI Taxonomy" id="120398"/>
    <lineage>
        <taxon>Eukaryota</taxon>
        <taxon>Sar</taxon>
        <taxon>Stramenopiles</taxon>
        <taxon>Oomycota</taxon>
        <taxon>Saprolegniomycetes</taxon>
        <taxon>Saprolegniales</taxon>
        <taxon>Verrucalvaceae</taxon>
        <taxon>Aphanomyces</taxon>
    </lineage>
</organism>
<gene>
    <name evidence="3" type="primary">Aste57867_10748</name>
    <name evidence="2" type="ORF">As57867_010708</name>
    <name evidence="3" type="ORF">ASTE57867_10748</name>
</gene>
<reference evidence="3 4" key="1">
    <citation type="submission" date="2019-03" db="EMBL/GenBank/DDBJ databases">
        <authorList>
            <person name="Gaulin E."/>
            <person name="Dumas B."/>
        </authorList>
    </citation>
    <scope>NUCLEOTIDE SEQUENCE [LARGE SCALE GENOMIC DNA]</scope>
    <source>
        <strain evidence="3">CBS 568.67</strain>
    </source>
</reference>
<reference evidence="2" key="2">
    <citation type="submission" date="2019-06" db="EMBL/GenBank/DDBJ databases">
        <title>Genomics analysis of Aphanomyces spp. identifies a new class of oomycete effector associated with host adaptation.</title>
        <authorList>
            <person name="Gaulin E."/>
        </authorList>
    </citation>
    <scope>NUCLEOTIDE SEQUENCE</scope>
    <source>
        <strain evidence="2">CBS 578.67</strain>
    </source>
</reference>
<accession>A0A485KRM0</accession>
<feature type="compositionally biased region" description="Low complexity" evidence="1">
    <location>
        <begin position="42"/>
        <end position="65"/>
    </location>
</feature>
<evidence type="ECO:0000313" key="2">
    <source>
        <dbReference type="EMBL" id="KAF0698654.1"/>
    </source>
</evidence>
<dbReference type="EMBL" id="CAADRA010005248">
    <property type="protein sequence ID" value="VFT87618.1"/>
    <property type="molecule type" value="Genomic_DNA"/>
</dbReference>
<dbReference type="OrthoDB" id="10429666at2759"/>
<feature type="region of interest" description="Disordered" evidence="1">
    <location>
        <begin position="1"/>
        <end position="84"/>
    </location>
</feature>
<evidence type="ECO:0000313" key="3">
    <source>
        <dbReference type="EMBL" id="VFT87618.1"/>
    </source>
</evidence>
<protein>
    <submittedName>
        <fullName evidence="3">Aste57867_10748 protein</fullName>
    </submittedName>
</protein>
<evidence type="ECO:0000256" key="1">
    <source>
        <dbReference type="SAM" id="MobiDB-lite"/>
    </source>
</evidence>